<comment type="caution">
    <text evidence="1">The sequence shown here is derived from an EMBL/GenBank/DDBJ whole genome shotgun (WGS) entry which is preliminary data.</text>
</comment>
<dbReference type="Proteomes" id="UP000193467">
    <property type="component" value="Unassembled WGS sequence"/>
</dbReference>
<name>A0A1Y2G6Q6_9BASI</name>
<protein>
    <submittedName>
        <fullName evidence="1">Uncharacterized protein</fullName>
    </submittedName>
</protein>
<dbReference type="InParanoid" id="A0A1Y2G6Q6"/>
<proteinExistence type="predicted"/>
<accession>A0A1Y2G6Q6</accession>
<keyword evidence="2" id="KW-1185">Reference proteome</keyword>
<evidence type="ECO:0000313" key="1">
    <source>
        <dbReference type="EMBL" id="ORY91681.1"/>
    </source>
</evidence>
<gene>
    <name evidence="1" type="ORF">BCR35DRAFT_298946</name>
</gene>
<dbReference type="EMBL" id="MCGR01000002">
    <property type="protein sequence ID" value="ORY91681.1"/>
    <property type="molecule type" value="Genomic_DNA"/>
</dbReference>
<sequence length="51" mass="5393">MKIPSATPASRAALAGALESAFSLECSSLPAWCTSFARAAEDPVETKECYR</sequence>
<reference evidence="1 2" key="1">
    <citation type="submission" date="2016-07" db="EMBL/GenBank/DDBJ databases">
        <title>Pervasive Adenine N6-methylation of Active Genes in Fungi.</title>
        <authorList>
            <consortium name="DOE Joint Genome Institute"/>
            <person name="Mondo S.J."/>
            <person name="Dannebaum R.O."/>
            <person name="Kuo R.C."/>
            <person name="Labutti K."/>
            <person name="Haridas S."/>
            <person name="Kuo A."/>
            <person name="Salamov A."/>
            <person name="Ahrendt S.R."/>
            <person name="Lipzen A."/>
            <person name="Sullivan W."/>
            <person name="Andreopoulos W.B."/>
            <person name="Clum A."/>
            <person name="Lindquist E."/>
            <person name="Daum C."/>
            <person name="Ramamoorthy G.K."/>
            <person name="Gryganskyi A."/>
            <person name="Culley D."/>
            <person name="Magnuson J.K."/>
            <person name="James T.Y."/>
            <person name="O'Malley M.A."/>
            <person name="Stajich J.E."/>
            <person name="Spatafora J.W."/>
            <person name="Visel A."/>
            <person name="Grigoriev I.V."/>
        </authorList>
    </citation>
    <scope>NUCLEOTIDE SEQUENCE [LARGE SCALE GENOMIC DNA]</scope>
    <source>
        <strain evidence="1 2">62-1032</strain>
    </source>
</reference>
<dbReference type="AlphaFoldDB" id="A0A1Y2G6Q6"/>
<organism evidence="1 2">
    <name type="scientific">Leucosporidium creatinivorum</name>
    <dbReference type="NCBI Taxonomy" id="106004"/>
    <lineage>
        <taxon>Eukaryota</taxon>
        <taxon>Fungi</taxon>
        <taxon>Dikarya</taxon>
        <taxon>Basidiomycota</taxon>
        <taxon>Pucciniomycotina</taxon>
        <taxon>Microbotryomycetes</taxon>
        <taxon>Leucosporidiales</taxon>
        <taxon>Leucosporidium</taxon>
    </lineage>
</organism>
<evidence type="ECO:0000313" key="2">
    <source>
        <dbReference type="Proteomes" id="UP000193467"/>
    </source>
</evidence>